<dbReference type="AlphaFoldDB" id="A0A8T9MVJ1"/>
<reference evidence="1" key="2">
    <citation type="journal article" date="2022" name="Res Sq">
        <title>Evolution of multicellular longitudinally dividing oral cavity symbionts (Neisseriaceae).</title>
        <authorList>
            <person name="Nyongesa S."/>
            <person name="Weber P."/>
            <person name="Bernet E."/>
            <person name="Pullido F."/>
            <person name="Nieckarz M."/>
            <person name="Delaby M."/>
            <person name="Nieves C."/>
            <person name="Viehboeck T."/>
            <person name="Krause N."/>
            <person name="Rivera-Millot A."/>
            <person name="Nakamura A."/>
            <person name="Vischer N."/>
            <person name="VanNieuwenhze M."/>
            <person name="Brun Y."/>
            <person name="Cava F."/>
            <person name="Bulgheresi S."/>
            <person name="Veyrier F."/>
        </authorList>
    </citation>
    <scope>NUCLEOTIDE SEQUENCE</scope>
    <source>
        <strain evidence="1">17694</strain>
    </source>
</reference>
<accession>A0A8T9MVJ1</accession>
<organism evidence="1 2">
    <name type="scientific">Conchiformibius kuhniae</name>
    <dbReference type="NCBI Taxonomy" id="211502"/>
    <lineage>
        <taxon>Bacteria</taxon>
        <taxon>Pseudomonadati</taxon>
        <taxon>Pseudomonadota</taxon>
        <taxon>Betaproteobacteria</taxon>
        <taxon>Neisseriales</taxon>
        <taxon>Neisseriaceae</taxon>
        <taxon>Conchiformibius</taxon>
    </lineage>
</organism>
<sequence length="86" mass="10009">MSARLSFWYIRICRKRFFPNGGNTLYSVFYFGLKDKMMQTAFSLRFWYRIRGFGGIGLFAFGRKGAIFKGRYRAFATGTGNFPPFA</sequence>
<evidence type="ECO:0000313" key="1">
    <source>
        <dbReference type="EMBL" id="UOP04408.1"/>
    </source>
</evidence>
<proteinExistence type="predicted"/>
<evidence type="ECO:0000313" key="2">
    <source>
        <dbReference type="Proteomes" id="UP000831534"/>
    </source>
</evidence>
<dbReference type="Proteomes" id="UP000831534">
    <property type="component" value="Chromosome"/>
</dbReference>
<dbReference type="EMBL" id="CP091521">
    <property type="protein sequence ID" value="UOP04408.1"/>
    <property type="molecule type" value="Genomic_DNA"/>
</dbReference>
<name>A0A8T9MVJ1_9NEIS</name>
<gene>
    <name evidence="1" type="ORF">LVJ77_08810</name>
</gene>
<keyword evidence="2" id="KW-1185">Reference proteome</keyword>
<protein>
    <submittedName>
        <fullName evidence="1">Uncharacterized protein</fullName>
    </submittedName>
</protein>
<reference evidence="1" key="1">
    <citation type="submission" date="2021-12" db="EMBL/GenBank/DDBJ databases">
        <authorList>
            <person name="Veyrier F.J."/>
        </authorList>
    </citation>
    <scope>NUCLEOTIDE SEQUENCE</scope>
    <source>
        <strain evidence="1">17694</strain>
    </source>
</reference>